<dbReference type="Proteomes" id="UP001601059">
    <property type="component" value="Unassembled WGS sequence"/>
</dbReference>
<dbReference type="InterPro" id="IPR025356">
    <property type="entry name" value="DUF4260"/>
</dbReference>
<dbReference type="RefSeq" id="WP_389363341.1">
    <property type="nucleotide sequence ID" value="NZ_JBIACK010000013.1"/>
</dbReference>
<comment type="caution">
    <text evidence="2">The sequence shown here is derived from an EMBL/GenBank/DDBJ whole genome shotgun (WGS) entry which is preliminary data.</text>
</comment>
<keyword evidence="1" id="KW-1133">Transmembrane helix</keyword>
<dbReference type="Pfam" id="PF14079">
    <property type="entry name" value="DUF4260"/>
    <property type="match status" value="1"/>
</dbReference>
<feature type="transmembrane region" description="Helical" evidence="1">
    <location>
        <begin position="54"/>
        <end position="75"/>
    </location>
</feature>
<name>A0ABW6KK51_9BACI</name>
<accession>A0ABW6KK51</accession>
<gene>
    <name evidence="2" type="ORF">ACFYKX_21180</name>
</gene>
<evidence type="ECO:0000256" key="1">
    <source>
        <dbReference type="SAM" id="Phobius"/>
    </source>
</evidence>
<evidence type="ECO:0000313" key="2">
    <source>
        <dbReference type="EMBL" id="MFE8703097.1"/>
    </source>
</evidence>
<keyword evidence="3" id="KW-1185">Reference proteome</keyword>
<evidence type="ECO:0000313" key="3">
    <source>
        <dbReference type="Proteomes" id="UP001601059"/>
    </source>
</evidence>
<sequence length="115" mass="13207">MNKLFLHIEGLTVLILSITVYAYQDYSWLLFFILLFVPDLSMMGYAFNKKIGALVYNAFHTYSLPILILVLGVVMENQTLLSIGIIWTSHIGMDRVLGYGLKYPTDFKDTHLNRV</sequence>
<feature type="transmembrane region" description="Helical" evidence="1">
    <location>
        <begin position="5"/>
        <end position="23"/>
    </location>
</feature>
<organism evidence="2 3">
    <name type="scientific">Cytobacillus spartinae</name>
    <dbReference type="NCBI Taxonomy" id="3299023"/>
    <lineage>
        <taxon>Bacteria</taxon>
        <taxon>Bacillati</taxon>
        <taxon>Bacillota</taxon>
        <taxon>Bacilli</taxon>
        <taxon>Bacillales</taxon>
        <taxon>Bacillaceae</taxon>
        <taxon>Cytobacillus</taxon>
    </lineage>
</organism>
<protein>
    <submittedName>
        <fullName evidence="2">DUF4260 domain-containing protein</fullName>
    </submittedName>
</protein>
<dbReference type="EMBL" id="JBIACK010000013">
    <property type="protein sequence ID" value="MFE8703097.1"/>
    <property type="molecule type" value="Genomic_DNA"/>
</dbReference>
<feature type="transmembrane region" description="Helical" evidence="1">
    <location>
        <begin position="29"/>
        <end position="47"/>
    </location>
</feature>
<keyword evidence="1" id="KW-0472">Membrane</keyword>
<proteinExistence type="predicted"/>
<keyword evidence="1" id="KW-0812">Transmembrane</keyword>
<reference evidence="2 3" key="1">
    <citation type="submission" date="2024-08" db="EMBL/GenBank/DDBJ databases">
        <title>Two novel Cytobacillus novel species.</title>
        <authorList>
            <person name="Liu G."/>
        </authorList>
    </citation>
    <scope>NUCLEOTIDE SEQUENCE [LARGE SCALE GENOMIC DNA]</scope>
    <source>
        <strain evidence="2 3">FJAT-54145</strain>
    </source>
</reference>